<dbReference type="CDD" id="cd01846">
    <property type="entry name" value="fatty_acyltransferase_like"/>
    <property type="match status" value="1"/>
</dbReference>
<evidence type="ECO:0000256" key="1">
    <source>
        <dbReference type="ARBA" id="ARBA00022801"/>
    </source>
</evidence>
<dbReference type="Proteomes" id="UP001362999">
    <property type="component" value="Unassembled WGS sequence"/>
</dbReference>
<feature type="chain" id="PRO_5043799359" evidence="2">
    <location>
        <begin position="27"/>
        <end position="326"/>
    </location>
</feature>
<proteinExistence type="predicted"/>
<evidence type="ECO:0000256" key="2">
    <source>
        <dbReference type="SAM" id="SignalP"/>
    </source>
</evidence>
<accession>A0AAW0D6L0</accession>
<sequence>MHRSGLLSLTALLCALFLLSGGSATAAKVPPRLFDWDRVRYMYAFGDSYTFVQGTEGHANFSFFGDAFDFAFTPQQILSNQIIPKNTSSEGANWIEFLTGCMGGSPLRCKKQLWNFAFAGSDIDSALLPLHHNFTVPLVDQVNQWVTFASKVLPHPTAETLTAWWIGINDTGDSLNNASITDFPAFWEEEMTSYFKAVQKAHDNGLKTHLFINVPAEDRSPNNVGNPTKSALMKLHLTQFNSILADHVTKFKAANADAIVMTFDSNALFNAVLDAPEQFGFTNTTGFCTCADPSGFFWYNVGHPTERVHRLLAEAIEVQLRNTLCE</sequence>
<dbReference type="AlphaFoldDB" id="A0AAW0D6L0"/>
<evidence type="ECO:0000313" key="3">
    <source>
        <dbReference type="EMBL" id="KAK7048420.1"/>
    </source>
</evidence>
<reference evidence="3 4" key="1">
    <citation type="journal article" date="2024" name="J Genomics">
        <title>Draft genome sequencing and assembly of Favolaschia claudopus CIRM-BRFM 2984 isolated from oak limbs.</title>
        <authorList>
            <person name="Navarro D."/>
            <person name="Drula E."/>
            <person name="Chaduli D."/>
            <person name="Cazenave R."/>
            <person name="Ahrendt S."/>
            <person name="Wang J."/>
            <person name="Lipzen A."/>
            <person name="Daum C."/>
            <person name="Barry K."/>
            <person name="Grigoriev I.V."/>
            <person name="Favel A."/>
            <person name="Rosso M.N."/>
            <person name="Martin F."/>
        </authorList>
    </citation>
    <scope>NUCLEOTIDE SEQUENCE [LARGE SCALE GENOMIC DNA]</scope>
    <source>
        <strain evidence="3 4">CIRM-BRFM 2984</strain>
    </source>
</reference>
<dbReference type="SUPFAM" id="SSF52266">
    <property type="entry name" value="SGNH hydrolase"/>
    <property type="match status" value="1"/>
</dbReference>
<keyword evidence="2" id="KW-0732">Signal</keyword>
<dbReference type="PANTHER" id="PTHR45648">
    <property type="entry name" value="GDSL LIPASE/ACYLHYDROLASE FAMILY PROTEIN (AFU_ORTHOLOGUE AFUA_4G14700)"/>
    <property type="match status" value="1"/>
</dbReference>
<organism evidence="3 4">
    <name type="scientific">Favolaschia claudopus</name>
    <dbReference type="NCBI Taxonomy" id="2862362"/>
    <lineage>
        <taxon>Eukaryota</taxon>
        <taxon>Fungi</taxon>
        <taxon>Dikarya</taxon>
        <taxon>Basidiomycota</taxon>
        <taxon>Agaricomycotina</taxon>
        <taxon>Agaricomycetes</taxon>
        <taxon>Agaricomycetidae</taxon>
        <taxon>Agaricales</taxon>
        <taxon>Marasmiineae</taxon>
        <taxon>Mycenaceae</taxon>
        <taxon>Favolaschia</taxon>
    </lineage>
</organism>
<keyword evidence="4" id="KW-1185">Reference proteome</keyword>
<keyword evidence="1" id="KW-0378">Hydrolase</keyword>
<dbReference type="Gene3D" id="3.40.50.1110">
    <property type="entry name" value="SGNH hydrolase"/>
    <property type="match status" value="1"/>
</dbReference>
<gene>
    <name evidence="3" type="ORF">R3P38DRAFT_2869243</name>
</gene>
<dbReference type="GO" id="GO:0016788">
    <property type="term" value="F:hydrolase activity, acting on ester bonds"/>
    <property type="evidence" value="ECO:0007669"/>
    <property type="project" value="InterPro"/>
</dbReference>
<dbReference type="InterPro" id="IPR036514">
    <property type="entry name" value="SGNH_hydro_sf"/>
</dbReference>
<dbReference type="EMBL" id="JAWWNJ010000009">
    <property type="protein sequence ID" value="KAK7048420.1"/>
    <property type="molecule type" value="Genomic_DNA"/>
</dbReference>
<feature type="signal peptide" evidence="2">
    <location>
        <begin position="1"/>
        <end position="26"/>
    </location>
</feature>
<name>A0AAW0D6L0_9AGAR</name>
<protein>
    <submittedName>
        <fullName evidence="3">Carbohydrate esterase family 16 protein</fullName>
    </submittedName>
</protein>
<comment type="caution">
    <text evidence="3">The sequence shown here is derived from an EMBL/GenBank/DDBJ whole genome shotgun (WGS) entry which is preliminary data.</text>
</comment>
<dbReference type="InterPro" id="IPR001087">
    <property type="entry name" value="GDSL"/>
</dbReference>
<dbReference type="PANTHER" id="PTHR45648:SF85">
    <property type="entry name" value="A, PUTATIVE (AFU_ORTHOLOGUE AFUA_2G10760)-RELATED"/>
    <property type="match status" value="1"/>
</dbReference>
<dbReference type="InterPro" id="IPR051058">
    <property type="entry name" value="GDSL_Est/Lipase"/>
</dbReference>
<dbReference type="Pfam" id="PF00657">
    <property type="entry name" value="Lipase_GDSL"/>
    <property type="match status" value="1"/>
</dbReference>
<evidence type="ECO:0000313" key="4">
    <source>
        <dbReference type="Proteomes" id="UP001362999"/>
    </source>
</evidence>